<dbReference type="InterPro" id="IPR003599">
    <property type="entry name" value="Ig_sub"/>
</dbReference>
<protein>
    <recommendedName>
        <fullName evidence="2">Ig-like domain-containing protein</fullName>
    </recommendedName>
</protein>
<dbReference type="EMBL" id="AHAT01019555">
    <property type="status" value="NOT_ANNOTATED_CDS"/>
    <property type="molecule type" value="Genomic_DNA"/>
</dbReference>
<dbReference type="Gene3D" id="2.60.40.10">
    <property type="entry name" value="Immunoglobulins"/>
    <property type="match status" value="3"/>
</dbReference>
<dbReference type="AlphaFoldDB" id="W5MDT2"/>
<evidence type="ECO:0000259" key="2">
    <source>
        <dbReference type="PROSITE" id="PS50835"/>
    </source>
</evidence>
<evidence type="ECO:0000313" key="4">
    <source>
        <dbReference type="Proteomes" id="UP000018468"/>
    </source>
</evidence>
<feature type="domain" description="Ig-like" evidence="2">
    <location>
        <begin position="134"/>
        <end position="224"/>
    </location>
</feature>
<dbReference type="eggNOG" id="KOG4475">
    <property type="taxonomic scope" value="Eukaryota"/>
</dbReference>
<dbReference type="InterPro" id="IPR013783">
    <property type="entry name" value="Ig-like_fold"/>
</dbReference>
<name>W5MDT2_LEPOC</name>
<dbReference type="PROSITE" id="PS50835">
    <property type="entry name" value="IG_LIKE"/>
    <property type="match status" value="2"/>
</dbReference>
<sequence>MSPLVRVSILQGILLAAMCNAWKVRLPQRVHALESSCVVIPCRAIPYDSAYWYQYDSIKYLKVYDKNDPGGVIDQFKSRTSLVGNKTTGDCSLRISNIKQSDNSLCLYVWIYPDKDHDVKFYHTTVQLSVTGIPNIPRIDQSGPLTEGNISLKCEVNHTCPSVPPMFKWNHSKGLRLIPEPPTQVEVEEGKWRSASVLHLTSTYSDNGADITCEATYSEVKKVKETIKLNVQYGPRDVNVSFSGGRAKEGDRTKLSCVSDGNPAPHIFQWYRVNGNQIYDLNHHGQYIELNLSRTDIYTCTAQNSLGNATSKALPIPIE</sequence>
<dbReference type="InterPro" id="IPR007110">
    <property type="entry name" value="Ig-like_dom"/>
</dbReference>
<keyword evidence="4" id="KW-1185">Reference proteome</keyword>
<dbReference type="PANTHER" id="PTHR46484">
    <property type="entry name" value="SI:CH211-171H4.5-RELATED"/>
    <property type="match status" value="1"/>
</dbReference>
<dbReference type="Ensembl" id="ENSLOCT00000006549.1">
    <property type="protein sequence ID" value="ENSLOCP00000006541.1"/>
    <property type="gene ID" value="ENSLOCG00000005424.1"/>
</dbReference>
<dbReference type="Proteomes" id="UP000018468">
    <property type="component" value="Linkage group LG24"/>
</dbReference>
<dbReference type="OMA" id="ENINCDQ"/>
<feature type="chain" id="PRO_5004866027" description="Ig-like domain-containing protein" evidence="1">
    <location>
        <begin position="33"/>
        <end position="319"/>
    </location>
</feature>
<dbReference type="STRING" id="7918.ENSLOCP00000006541"/>
<proteinExistence type="predicted"/>
<dbReference type="HOGENOM" id="CLU_024444_2_0_1"/>
<feature type="signal peptide" evidence="1">
    <location>
        <begin position="1"/>
        <end position="32"/>
    </location>
</feature>
<reference evidence="4" key="1">
    <citation type="submission" date="2011-12" db="EMBL/GenBank/DDBJ databases">
        <title>The Draft Genome of Lepisosteus oculatus.</title>
        <authorList>
            <consortium name="The Broad Institute Genome Assembly &amp; Analysis Group"/>
            <consortium name="Computational R&amp;D Group"/>
            <consortium name="and Sequencing Platform"/>
            <person name="Di Palma F."/>
            <person name="Alfoldi J."/>
            <person name="Johnson J."/>
            <person name="Berlin A."/>
            <person name="Gnerre S."/>
            <person name="Jaffe D."/>
            <person name="MacCallum I."/>
            <person name="Young S."/>
            <person name="Walker B.J."/>
            <person name="Lander E.S."/>
            <person name="Lindblad-Toh K."/>
        </authorList>
    </citation>
    <scope>NUCLEOTIDE SEQUENCE [LARGE SCALE GENOMIC DNA]</scope>
</reference>
<feature type="domain" description="Ig-like" evidence="2">
    <location>
        <begin position="235"/>
        <end position="315"/>
    </location>
</feature>
<keyword evidence="1" id="KW-0732">Signal</keyword>
<accession>W5MDT2</accession>
<reference evidence="3" key="3">
    <citation type="submission" date="2025-09" db="UniProtKB">
        <authorList>
            <consortium name="Ensembl"/>
        </authorList>
    </citation>
    <scope>IDENTIFICATION</scope>
</reference>
<reference evidence="3" key="2">
    <citation type="submission" date="2025-08" db="UniProtKB">
        <authorList>
            <consortium name="Ensembl"/>
        </authorList>
    </citation>
    <scope>IDENTIFICATION</scope>
</reference>
<dbReference type="Pfam" id="PF13927">
    <property type="entry name" value="Ig_3"/>
    <property type="match status" value="1"/>
</dbReference>
<dbReference type="InterPro" id="IPR036179">
    <property type="entry name" value="Ig-like_dom_sf"/>
</dbReference>
<dbReference type="InParanoid" id="W5MDT2"/>
<evidence type="ECO:0000313" key="3">
    <source>
        <dbReference type="Ensembl" id="ENSLOCP00000006541.1"/>
    </source>
</evidence>
<dbReference type="GeneTree" id="ENSGT01150000286924"/>
<dbReference type="SMART" id="SM00409">
    <property type="entry name" value="IG"/>
    <property type="match status" value="3"/>
</dbReference>
<dbReference type="SUPFAM" id="SSF48726">
    <property type="entry name" value="Immunoglobulin"/>
    <property type="match status" value="3"/>
</dbReference>
<organism evidence="3 4">
    <name type="scientific">Lepisosteus oculatus</name>
    <name type="common">Spotted gar</name>
    <dbReference type="NCBI Taxonomy" id="7918"/>
    <lineage>
        <taxon>Eukaryota</taxon>
        <taxon>Metazoa</taxon>
        <taxon>Chordata</taxon>
        <taxon>Craniata</taxon>
        <taxon>Vertebrata</taxon>
        <taxon>Euteleostomi</taxon>
        <taxon>Actinopterygii</taxon>
        <taxon>Neopterygii</taxon>
        <taxon>Holostei</taxon>
        <taxon>Semionotiformes</taxon>
        <taxon>Lepisosteidae</taxon>
        <taxon>Lepisosteus</taxon>
    </lineage>
</organism>
<dbReference type="Bgee" id="ENSLOCG00000005424">
    <property type="expression patterns" value="Expressed in intestine and 6 other cell types or tissues"/>
</dbReference>
<evidence type="ECO:0000256" key="1">
    <source>
        <dbReference type="SAM" id="SignalP"/>
    </source>
</evidence>
<dbReference type="PANTHER" id="PTHR46484:SF1">
    <property type="entry name" value="SCHWANN CELL MYELIN PROTEIN-RELATED"/>
    <property type="match status" value="1"/>
</dbReference>